<evidence type="ECO:0000256" key="4">
    <source>
        <dbReference type="ARBA" id="ARBA00017993"/>
    </source>
</evidence>
<evidence type="ECO:0000256" key="1">
    <source>
        <dbReference type="ARBA" id="ARBA00004324"/>
    </source>
</evidence>
<protein>
    <recommendedName>
        <fullName evidence="4">ADP-ribosylation factor-like protein 6-interacting protein 4</fullName>
    </recommendedName>
</protein>
<feature type="compositionally biased region" description="Basic residues" evidence="8">
    <location>
        <begin position="63"/>
        <end position="85"/>
    </location>
</feature>
<dbReference type="Proteomes" id="UP001648503">
    <property type="component" value="Unassembled WGS sequence"/>
</dbReference>
<evidence type="ECO:0000256" key="2">
    <source>
        <dbReference type="ARBA" id="ARBA00004604"/>
    </source>
</evidence>
<keyword evidence="5" id="KW-0507">mRNA processing</keyword>
<feature type="compositionally biased region" description="Basic and acidic residues" evidence="8">
    <location>
        <begin position="9"/>
        <end position="41"/>
    </location>
</feature>
<sequence length="249" mass="27388">MGKTKRHGSSHENKSDGQRRRESSNGDGGNHDGERTHHESNHVSLKSSSAGTQAAPSASHEHSHVHKKSKRSGHKHHKHSKHSSHHHDDDDDESDHRRSKHSKHRHKSHSSSKSRSSGSILSLTLASLKTQPPIPALPPACKAIPTTASAIRSDPSAQHRHVPLCPPATVPKRPCLIPQSQKEYLAEQSVLRKVYDADSGRTRLIRGSGEVVEEIVTRDQQRFINATSTASDGAMFIQGLTRLTLPYTK</sequence>
<comment type="subcellular location">
    <subcellularLocation>
        <location evidence="1">Nucleus speckle</location>
    </subcellularLocation>
    <subcellularLocation>
        <location evidence="2">Nucleus</location>
        <location evidence="2">Nucleolus</location>
    </subcellularLocation>
</comment>
<comment type="caution">
    <text evidence="9">The sequence shown here is derived from an EMBL/GenBank/DDBJ whole genome shotgun (WGS) entry which is preliminary data.</text>
</comment>
<keyword evidence="7" id="KW-0539">Nucleus</keyword>
<evidence type="ECO:0000256" key="3">
    <source>
        <dbReference type="ARBA" id="ARBA00006852"/>
    </source>
</evidence>
<dbReference type="EMBL" id="JAFCIX010000046">
    <property type="protein sequence ID" value="KAH6600178.1"/>
    <property type="molecule type" value="Genomic_DNA"/>
</dbReference>
<feature type="region of interest" description="Disordered" evidence="8">
    <location>
        <begin position="1"/>
        <end position="119"/>
    </location>
</feature>
<comment type="similarity">
    <text evidence="3">Belongs to the ARL6IP4 family.</text>
</comment>
<evidence type="ECO:0000256" key="6">
    <source>
        <dbReference type="ARBA" id="ARBA00023187"/>
    </source>
</evidence>
<evidence type="ECO:0000256" key="5">
    <source>
        <dbReference type="ARBA" id="ARBA00022664"/>
    </source>
</evidence>
<gene>
    <name evidence="9" type="ORF">BASA50_002503</name>
</gene>
<evidence type="ECO:0000313" key="9">
    <source>
        <dbReference type="EMBL" id="KAH6600178.1"/>
    </source>
</evidence>
<evidence type="ECO:0000256" key="8">
    <source>
        <dbReference type="SAM" id="MobiDB-lite"/>
    </source>
</evidence>
<dbReference type="Pfam" id="PF10500">
    <property type="entry name" value="SR-25"/>
    <property type="match status" value="1"/>
</dbReference>
<name>A0ABQ8FL30_9FUNG</name>
<keyword evidence="10" id="KW-1185">Reference proteome</keyword>
<accession>A0ABQ8FL30</accession>
<evidence type="ECO:0000313" key="10">
    <source>
        <dbReference type="Proteomes" id="UP001648503"/>
    </source>
</evidence>
<reference evidence="9 10" key="1">
    <citation type="submission" date="2021-02" db="EMBL/GenBank/DDBJ databases">
        <title>Variation within the Batrachochytrium salamandrivorans European outbreak.</title>
        <authorList>
            <person name="Kelly M."/>
            <person name="Pasmans F."/>
            <person name="Shea T.P."/>
            <person name="Munoz J.F."/>
            <person name="Carranza S."/>
            <person name="Cuomo C.A."/>
            <person name="Martel A."/>
        </authorList>
    </citation>
    <scope>NUCLEOTIDE SEQUENCE [LARGE SCALE GENOMIC DNA]</scope>
    <source>
        <strain evidence="9 10">AMFP18/2</strain>
    </source>
</reference>
<feature type="compositionally biased region" description="Basic residues" evidence="8">
    <location>
        <begin position="97"/>
        <end position="112"/>
    </location>
</feature>
<keyword evidence="6" id="KW-0508">mRNA splicing</keyword>
<feature type="compositionally biased region" description="Polar residues" evidence="8">
    <location>
        <begin position="42"/>
        <end position="56"/>
    </location>
</feature>
<evidence type="ECO:0000256" key="7">
    <source>
        <dbReference type="ARBA" id="ARBA00023242"/>
    </source>
</evidence>
<dbReference type="InterPro" id="IPR019532">
    <property type="entry name" value="Nucl_RNA-splicing_assoc_SR-25"/>
</dbReference>
<organism evidence="9 10">
    <name type="scientific">Batrachochytrium salamandrivorans</name>
    <dbReference type="NCBI Taxonomy" id="1357716"/>
    <lineage>
        <taxon>Eukaryota</taxon>
        <taxon>Fungi</taxon>
        <taxon>Fungi incertae sedis</taxon>
        <taxon>Chytridiomycota</taxon>
        <taxon>Chytridiomycota incertae sedis</taxon>
        <taxon>Chytridiomycetes</taxon>
        <taxon>Rhizophydiales</taxon>
        <taxon>Rhizophydiales incertae sedis</taxon>
        <taxon>Batrachochytrium</taxon>
    </lineage>
</organism>
<proteinExistence type="inferred from homology"/>